<dbReference type="RefSeq" id="WP_193187138.1">
    <property type="nucleotide sequence ID" value="NZ_JACVXA010000115.1"/>
</dbReference>
<sequence length="176" mass="18053">MKRTVMTTLLVAGLAGAALPALAVSPAGPGPEGQAQLPPPPMPARGMQPGLELAARLNAMETLIGITEAQEPAWREYAAALLSFMEAAGPRHGPHEGAPAPQEAPQEAGTAPEGAQAPAAPPLMAERMAERALDLGARAETLKTATAALRDALEPGQLQALARAERPEPPHRGAPQ</sequence>
<feature type="compositionally biased region" description="Basic and acidic residues" evidence="1">
    <location>
        <begin position="163"/>
        <end position="176"/>
    </location>
</feature>
<dbReference type="EMBL" id="JACVXA010000115">
    <property type="protein sequence ID" value="MBE3640634.1"/>
    <property type="molecule type" value="Genomic_DNA"/>
</dbReference>
<feature type="compositionally biased region" description="Low complexity" evidence="1">
    <location>
        <begin position="96"/>
        <end position="118"/>
    </location>
</feature>
<evidence type="ECO:0000256" key="1">
    <source>
        <dbReference type="SAM" id="MobiDB-lite"/>
    </source>
</evidence>
<name>A0A8J7CY27_9RHOB</name>
<evidence type="ECO:0000313" key="4">
    <source>
        <dbReference type="Proteomes" id="UP000609121"/>
    </source>
</evidence>
<organism evidence="3 4">
    <name type="scientific">Mangrovicoccus algicola</name>
    <dbReference type="NCBI Taxonomy" id="2771008"/>
    <lineage>
        <taxon>Bacteria</taxon>
        <taxon>Pseudomonadati</taxon>
        <taxon>Pseudomonadota</taxon>
        <taxon>Alphaproteobacteria</taxon>
        <taxon>Rhodobacterales</taxon>
        <taxon>Paracoccaceae</taxon>
        <taxon>Mangrovicoccus</taxon>
    </lineage>
</organism>
<dbReference type="Proteomes" id="UP000609121">
    <property type="component" value="Unassembled WGS sequence"/>
</dbReference>
<feature type="signal peptide" evidence="2">
    <location>
        <begin position="1"/>
        <end position="23"/>
    </location>
</feature>
<evidence type="ECO:0000256" key="2">
    <source>
        <dbReference type="SAM" id="SignalP"/>
    </source>
</evidence>
<gene>
    <name evidence="3" type="ORF">ICN82_20725</name>
</gene>
<keyword evidence="2" id="KW-0732">Signal</keyword>
<accession>A0A8J7CY27</accession>
<reference evidence="3" key="1">
    <citation type="submission" date="2020-09" db="EMBL/GenBank/DDBJ databases">
        <title>A novel bacterium of genus Mangrovicoccus, isolated from South China Sea.</title>
        <authorList>
            <person name="Huang H."/>
            <person name="Mo K."/>
            <person name="Hu Y."/>
        </authorList>
    </citation>
    <scope>NUCLEOTIDE SEQUENCE</scope>
    <source>
        <strain evidence="3">HB182678</strain>
    </source>
</reference>
<evidence type="ECO:0000313" key="3">
    <source>
        <dbReference type="EMBL" id="MBE3640634.1"/>
    </source>
</evidence>
<feature type="region of interest" description="Disordered" evidence="1">
    <location>
        <begin position="27"/>
        <end position="48"/>
    </location>
</feature>
<feature type="compositionally biased region" description="Low complexity" evidence="1">
    <location>
        <begin position="27"/>
        <end position="36"/>
    </location>
</feature>
<feature type="chain" id="PRO_5035204981" description="LTXXQ motif family protein" evidence="2">
    <location>
        <begin position="24"/>
        <end position="176"/>
    </location>
</feature>
<feature type="non-terminal residue" evidence="3">
    <location>
        <position position="176"/>
    </location>
</feature>
<keyword evidence="4" id="KW-1185">Reference proteome</keyword>
<evidence type="ECO:0008006" key="5">
    <source>
        <dbReference type="Google" id="ProtNLM"/>
    </source>
</evidence>
<comment type="caution">
    <text evidence="3">The sequence shown here is derived from an EMBL/GenBank/DDBJ whole genome shotgun (WGS) entry which is preliminary data.</text>
</comment>
<feature type="region of interest" description="Disordered" evidence="1">
    <location>
        <begin position="146"/>
        <end position="176"/>
    </location>
</feature>
<dbReference type="AlphaFoldDB" id="A0A8J7CY27"/>
<proteinExistence type="predicted"/>
<feature type="region of interest" description="Disordered" evidence="1">
    <location>
        <begin position="88"/>
        <end position="132"/>
    </location>
</feature>
<protein>
    <recommendedName>
        <fullName evidence="5">LTXXQ motif family protein</fullName>
    </recommendedName>
</protein>